<organism evidence="1 2">
    <name type="scientific">Rhabditophanes sp. KR3021</name>
    <dbReference type="NCBI Taxonomy" id="114890"/>
    <lineage>
        <taxon>Eukaryota</taxon>
        <taxon>Metazoa</taxon>
        <taxon>Ecdysozoa</taxon>
        <taxon>Nematoda</taxon>
        <taxon>Chromadorea</taxon>
        <taxon>Rhabditida</taxon>
        <taxon>Tylenchina</taxon>
        <taxon>Panagrolaimomorpha</taxon>
        <taxon>Strongyloidoidea</taxon>
        <taxon>Alloionematidae</taxon>
        <taxon>Rhabditophanes</taxon>
    </lineage>
</organism>
<protein>
    <submittedName>
        <fullName evidence="2">MFS domain-containing protein</fullName>
    </submittedName>
</protein>
<evidence type="ECO:0000313" key="1">
    <source>
        <dbReference type="Proteomes" id="UP000095286"/>
    </source>
</evidence>
<reference evidence="2" key="1">
    <citation type="submission" date="2016-11" db="UniProtKB">
        <authorList>
            <consortium name="WormBaseParasite"/>
        </authorList>
    </citation>
    <scope>IDENTIFICATION</scope>
    <source>
        <strain evidence="2">KR3021</strain>
    </source>
</reference>
<accession>A0AC35U5I7</accession>
<sequence length="483" mass="54911">MGEKYEKFWANFYLPKRLILILLLHTTVGNVPIALYSMQSTYMIPIRSFFQKSFNAMFSIQNSTLMNAFFSIFTQLGIIGIIGAIIVYKQIVVRCLPMFCWLKLAQFLFIIGCILMTLGITNNYLILASTANVIFGAASFSFYIKILYLPEFGLPKDKTKIVLFSNSVMFILNFLVAIVTNENVLGNENRWFAIYVLMALTSVLYLTVTWNMPESPKQLYLIKGNTSETIDSLRFYHGMDVDTQQIIDQFVDEKHFENILTKLSLREVFKRKYIRKVILIIALNIIVDIVSLSSITGKYGQFILEKYSDMPSVITYLKMSGSCISLAGSFVAPILFSRLGIRNSVVTIFGLSVLAWIFMIMAEGAFYAINTPNTISFFFYIIGTVIEELSSGLGKRKIFFILMNELCPEEAKDSVATFMLTISIFGIETTGLTILPIYTLIGITIYIIYFIITIICITIFISIVPNSKENLYESLHDGYKELK</sequence>
<dbReference type="Proteomes" id="UP000095286">
    <property type="component" value="Unplaced"/>
</dbReference>
<name>A0AC35U5I7_9BILA</name>
<evidence type="ECO:0000313" key="2">
    <source>
        <dbReference type="WBParaSite" id="RSKR_0000792650.1"/>
    </source>
</evidence>
<dbReference type="WBParaSite" id="RSKR_0000792650.1">
    <property type="protein sequence ID" value="RSKR_0000792650.1"/>
    <property type="gene ID" value="RSKR_0000792650"/>
</dbReference>
<proteinExistence type="predicted"/>